<gene>
    <name evidence="4" type="ORF">IAA62_04515</name>
</gene>
<proteinExistence type="inferred from homology"/>
<dbReference type="AlphaFoldDB" id="A0A9D1SZC2"/>
<keyword evidence="3" id="KW-1133">Transmembrane helix</keyword>
<dbReference type="Proteomes" id="UP000886861">
    <property type="component" value="Unassembled WGS sequence"/>
</dbReference>
<evidence type="ECO:0000256" key="2">
    <source>
        <dbReference type="ARBA" id="ARBA00023136"/>
    </source>
</evidence>
<feature type="transmembrane region" description="Helical" evidence="3">
    <location>
        <begin position="277"/>
        <end position="300"/>
    </location>
</feature>
<evidence type="ECO:0000256" key="1">
    <source>
        <dbReference type="ARBA" id="ARBA00005278"/>
    </source>
</evidence>
<dbReference type="EMBL" id="DVOJ01000015">
    <property type="protein sequence ID" value="HIV01797.1"/>
    <property type="molecule type" value="Genomic_DNA"/>
</dbReference>
<dbReference type="Pfam" id="PF03323">
    <property type="entry name" value="GerA"/>
    <property type="match status" value="1"/>
</dbReference>
<feature type="transmembrane region" description="Helical" evidence="3">
    <location>
        <begin position="239"/>
        <end position="257"/>
    </location>
</feature>
<feature type="transmembrane region" description="Helical" evidence="3">
    <location>
        <begin position="369"/>
        <end position="389"/>
    </location>
</feature>
<dbReference type="InterPro" id="IPR004995">
    <property type="entry name" value="Spore_Ger"/>
</dbReference>
<accession>A0A9D1SZC2</accession>
<dbReference type="GO" id="GO:0009847">
    <property type="term" value="P:spore germination"/>
    <property type="evidence" value="ECO:0007669"/>
    <property type="project" value="InterPro"/>
</dbReference>
<dbReference type="PANTHER" id="PTHR22550:SF5">
    <property type="entry name" value="LEUCINE ZIPPER PROTEIN 4"/>
    <property type="match status" value="1"/>
</dbReference>
<evidence type="ECO:0000313" key="5">
    <source>
        <dbReference type="Proteomes" id="UP000886861"/>
    </source>
</evidence>
<dbReference type="GO" id="GO:0016020">
    <property type="term" value="C:membrane"/>
    <property type="evidence" value="ECO:0007669"/>
    <property type="project" value="InterPro"/>
</dbReference>
<sequence length="476" mass="53203">MFFSVEENINYFKEKLNNNFDVTSRIIHVGESKLGMLFIKSLMDKESLILSIMAPLIDYKGKNVTFDELEKNVLKIFELERVDTDEDVITKLTQNNLIIFLEGEKGAIATDMEKAPVRTPAEPPTSSVIMGPREGFVEDIKSNIALIRMRLKTDKLILKEFELGRYTKTKICLFSIKGITDQELVEKVSKKLEAIDIDGVIDSHYILSFLQEGQNLLFKQIGTTEKPDIVAAKMLEGRLAILVDGSPIALTLPFVFLEDMQSANDYYTNPIYVSFMRVIRAIGVFLAAVLPGVFLAFRLYHYKALPLKYLITVSNSTQGLPFSPFIEMVFILVLFQILYEVSLRLPRYLGIATSIVGALVLGDTGVKAGLISSPVVIIIAMSIIAVYTVPEQAPQLTVLRAIFILLGGTLGILGIVAGMIYFVNEMNILNFYGVPYLAPFSPKVSADLKDALTKASVTQMKERPKFIKTKNKVRLK</sequence>
<reference evidence="4" key="2">
    <citation type="journal article" date="2021" name="PeerJ">
        <title>Extensive microbial diversity within the chicken gut microbiome revealed by metagenomics and culture.</title>
        <authorList>
            <person name="Gilroy R."/>
            <person name="Ravi A."/>
            <person name="Getino M."/>
            <person name="Pursley I."/>
            <person name="Horton D.L."/>
            <person name="Alikhan N.F."/>
            <person name="Baker D."/>
            <person name="Gharbi K."/>
            <person name="Hall N."/>
            <person name="Watson M."/>
            <person name="Adriaenssens E.M."/>
            <person name="Foster-Nyarko E."/>
            <person name="Jarju S."/>
            <person name="Secka A."/>
            <person name="Antonio M."/>
            <person name="Oren A."/>
            <person name="Chaudhuri R.R."/>
            <person name="La Ragione R."/>
            <person name="Hildebrand F."/>
            <person name="Pallen M.J."/>
        </authorList>
    </citation>
    <scope>NUCLEOTIDE SEQUENCE</scope>
    <source>
        <strain evidence="4">CHK186-9395</strain>
    </source>
</reference>
<organism evidence="4 5">
    <name type="scientific">Candidatus Caccopulliclostridium gallistercoris</name>
    <dbReference type="NCBI Taxonomy" id="2840719"/>
    <lineage>
        <taxon>Bacteria</taxon>
        <taxon>Bacillati</taxon>
        <taxon>Bacillota</taxon>
        <taxon>Clostridia</taxon>
        <taxon>Candidatus Caccopulliclostridium</taxon>
    </lineage>
</organism>
<feature type="transmembrane region" description="Helical" evidence="3">
    <location>
        <begin position="345"/>
        <end position="362"/>
    </location>
</feature>
<evidence type="ECO:0000313" key="4">
    <source>
        <dbReference type="EMBL" id="HIV01797.1"/>
    </source>
</evidence>
<dbReference type="PANTHER" id="PTHR22550">
    <property type="entry name" value="SPORE GERMINATION PROTEIN"/>
    <property type="match status" value="1"/>
</dbReference>
<comment type="caution">
    <text evidence="4">The sequence shown here is derived from an EMBL/GenBank/DDBJ whole genome shotgun (WGS) entry which is preliminary data.</text>
</comment>
<feature type="transmembrane region" description="Helical" evidence="3">
    <location>
        <begin position="401"/>
        <end position="423"/>
    </location>
</feature>
<keyword evidence="2 3" id="KW-0472">Membrane</keyword>
<protein>
    <submittedName>
        <fullName evidence="4">Spore germination protein</fullName>
    </submittedName>
</protein>
<feature type="transmembrane region" description="Helical" evidence="3">
    <location>
        <begin position="320"/>
        <end position="339"/>
    </location>
</feature>
<reference evidence="4" key="1">
    <citation type="submission" date="2020-10" db="EMBL/GenBank/DDBJ databases">
        <authorList>
            <person name="Gilroy R."/>
        </authorList>
    </citation>
    <scope>NUCLEOTIDE SEQUENCE</scope>
    <source>
        <strain evidence="4">CHK186-9395</strain>
    </source>
</reference>
<name>A0A9D1SZC2_9FIRM</name>
<comment type="similarity">
    <text evidence="1">Belongs to the GerABKA family.</text>
</comment>
<dbReference type="PIRSF" id="PIRSF005690">
    <property type="entry name" value="GerBA"/>
    <property type="match status" value="1"/>
</dbReference>
<evidence type="ECO:0000256" key="3">
    <source>
        <dbReference type="SAM" id="Phobius"/>
    </source>
</evidence>
<keyword evidence="3" id="KW-0812">Transmembrane</keyword>
<dbReference type="InterPro" id="IPR050768">
    <property type="entry name" value="UPF0353/GerABKA_families"/>
</dbReference>